<name>A0A812RHI1_9DINO</name>
<feature type="region of interest" description="Disordered" evidence="1">
    <location>
        <begin position="691"/>
        <end position="711"/>
    </location>
</feature>
<feature type="compositionally biased region" description="Basic and acidic residues" evidence="1">
    <location>
        <begin position="753"/>
        <end position="767"/>
    </location>
</feature>
<feature type="region of interest" description="Disordered" evidence="1">
    <location>
        <begin position="2045"/>
        <end position="2077"/>
    </location>
</feature>
<comment type="caution">
    <text evidence="2">The sequence shown here is derived from an EMBL/GenBank/DDBJ whole genome shotgun (WGS) entry which is preliminary data.</text>
</comment>
<feature type="compositionally biased region" description="Polar residues" evidence="1">
    <location>
        <begin position="273"/>
        <end position="284"/>
    </location>
</feature>
<sequence length="2077" mass="231720">MPPKQNAPCQGQKNLEDRTYETFKEAFDAVKADARITASAEPKHRREHKRDDVGQKKSFTCREWFFVEGDKNLVIVEHPPHRFTKPQVEWSKGPHLHGYMPVVPSGPSNNSDSYAHNQVQHPDCRAHYFFRQFWKESAPKADKVRAVDGWGWEDWEKKFVGSQASHDMYNQLLLFANKEEDTQRGKKRVHVAVTDLTEEETDGEDFEVEEFAEERVVEAAITDDNVVEIVQSLSEVGHAVKTGKSEAPKTPMTEPSAAPSAEVAKAPLPCSAPATQSGSTSGDASKQIAPVAQSGSKSGDASKKSKKGWKIRWTTTMTQAEFEQALPSLSQKLADASSKLTAEDVQKKKLSPKVVEKLKSKPKLRLVSFSSRSPAVDDSGSAPGGLGGDADTPEEGKAPAEARAIEETCSSALEEVAAKVSGLCAAKAEWARGISLSEPCDLSKELSELMAGTRMADVESPDVEDPRELLRKCSGGRALQGCIPTKEHWQLLPPQHLMAVPQKVEMKVLSWSTDIETRSETMEECSMMRTMAKSFGVTRARNLETSSNVSVAGYSKQSESKESSAEKANRDESNASKSSSRSHTSHHLRVKAIGRFLLDLPEKADLAFSVKAMQRLRSIYKAWLPHSDSDVVMDLLAEQERSRMLRAFFEDFGSHLNCGPISIGGLFMIEGKITSKEELSAESSSKLFAQTVRRESSESQKSGFDGEAAKKGLMPEAGGAEAAGGQAGMVAQGVGKLLQTVHVSTSNSSAASDAKEQARQEERETVEQQRNAAVEIKRSTYGGLPTDDLVQWSESVMRESEKGARLEVIDFRPDLVGVWEIVQNSYWDFGTLKAHVVQAKELANFVTTLQLVFEDSYFRYFTFLAMSFGVERAVLKDREKMLQTMHLPNKPHWVLMIPKADKRGIPSDDVRSILPATCTAWVNSDYKSIQEFAQYLMLEFKAMFGQASSCPICNRQCLPCEMPSHLRHCSANESLPGIFSQKEKELFLSYELRMHYSGMGTGRLGFCLMMKICCFLCGEKISACKLFDHLRDCSKAMQGPTSWKVKGEGSKGVYCDPVGVLPLTTYKPKIPVNLQVIPGSDAENFMTISGLIVQKFIPFARKLPPHVEAMLKEGYTLRRKNGVLDKEEAREKGEMEATDAIKLESMRSHWEKEDIPEQLQRFGVHFNQKMKEAGFFDKDNLDGDALSTHEHQPADPVMRTYFMDKSQQLRHAALSNYCSGQIRTIVQKFVKKLKLPLSKEDIEEQKKACREEIQNQLERKAWKILKLDWLCHCKDAKVVKCCEVTAAQVIQKVDNCVEWLWEGIEKMIPDYSLETWQAEWQDGVWFLGCLWQPQKDKPETKEWSKRDNIDEWRFCNAEPLSKRHDDVLNFDFELFFDEQSLTPAQRLCRSIYTWYTQLQQGPEANAKPVHEALDQLQVVSSNAPELASIFDELLKATWKGHKACQMACEVCLGPLCAGSHETKRKCLVMELLLDKFKLHLARSPVVAENAVELFARNPHLRGKLQTTLRDPKTYLEFWLRCSVDSIDVKDALQVILQHLAVLNMDNIHDPLGLASHLCQVVSQISGAVPPLYVRLCELLADRYFQHYQSQPQKPFHFMKHLCMRDPPSSSHAMDLLWAIKVSHSPALQTLCDKFLERASGGAKLKSIAFALLRAAWGDEFQNEAACLSTLALVPEERRKQFLFERTKCADETLVRNLLQIKYWHSTPYLKQLLYHWHDGVLIDMLLMLESDSEPEVPSPQSLLFAEARAESDGEQLEIIMQLQPNPDPSAPGEDGTGMSALDYCMLHDDKGFRMFQACSAAMQGLALIAAVNYGSAKLVDQLLAACQEEIGRVQDPLGSNLLHALIQSHGAFDPVAMQGRRPRHQIQEAPQVQLVKLLELRANVNAVGGQPLRSPLELACERMIAPKAALAMIRQLLQAQASVDVSHGLGALNFAVQNPAVPFEVVDLLLQHNAEVTPSILEVARKNPRLASETLAALEQALQLEKGAAPHSDLAQVPVLVRTSCGPDLPASPRTPRTASPRTPRTVRYAYTTVTASPGATYRSTQSLTTMTASPGATYRSTQSLTDLVGQLRTPRS</sequence>
<feature type="compositionally biased region" description="Low complexity" evidence="1">
    <location>
        <begin position="2011"/>
        <end position="2024"/>
    </location>
</feature>
<dbReference type="Gene3D" id="1.25.40.20">
    <property type="entry name" value="Ankyrin repeat-containing domain"/>
    <property type="match status" value="1"/>
</dbReference>
<dbReference type="EMBL" id="CAJNDS010002343">
    <property type="protein sequence ID" value="CAE7442265.1"/>
    <property type="molecule type" value="Genomic_DNA"/>
</dbReference>
<feature type="region of interest" description="Disordered" evidence="1">
    <location>
        <begin position="745"/>
        <end position="770"/>
    </location>
</feature>
<keyword evidence="3" id="KW-1185">Reference proteome</keyword>
<accession>A0A812RHI1</accession>
<dbReference type="OrthoDB" id="10680902at2759"/>
<feature type="region of interest" description="Disordered" evidence="1">
    <location>
        <begin position="369"/>
        <end position="401"/>
    </location>
</feature>
<dbReference type="Proteomes" id="UP000604046">
    <property type="component" value="Unassembled WGS sequence"/>
</dbReference>
<dbReference type="SUPFAM" id="SSF48403">
    <property type="entry name" value="Ankyrin repeat"/>
    <property type="match status" value="1"/>
</dbReference>
<feature type="region of interest" description="Disordered" evidence="1">
    <location>
        <begin position="547"/>
        <end position="586"/>
    </location>
</feature>
<protein>
    <submittedName>
        <fullName evidence="2">GVINP1 protein</fullName>
    </submittedName>
</protein>
<proteinExistence type="predicted"/>
<organism evidence="2 3">
    <name type="scientific">Symbiodinium natans</name>
    <dbReference type="NCBI Taxonomy" id="878477"/>
    <lineage>
        <taxon>Eukaryota</taxon>
        <taxon>Sar</taxon>
        <taxon>Alveolata</taxon>
        <taxon>Dinophyceae</taxon>
        <taxon>Suessiales</taxon>
        <taxon>Symbiodiniaceae</taxon>
        <taxon>Symbiodinium</taxon>
    </lineage>
</organism>
<feature type="region of interest" description="Disordered" evidence="1">
    <location>
        <begin position="2005"/>
        <end position="2024"/>
    </location>
</feature>
<feature type="compositionally biased region" description="Basic and acidic residues" evidence="1">
    <location>
        <begin position="558"/>
        <end position="574"/>
    </location>
</feature>
<evidence type="ECO:0000256" key="1">
    <source>
        <dbReference type="SAM" id="MobiDB-lite"/>
    </source>
</evidence>
<reference evidence="2" key="1">
    <citation type="submission" date="2021-02" db="EMBL/GenBank/DDBJ databases">
        <authorList>
            <person name="Dougan E. K."/>
            <person name="Rhodes N."/>
            <person name="Thang M."/>
            <person name="Chan C."/>
        </authorList>
    </citation>
    <scope>NUCLEOTIDE SEQUENCE</scope>
</reference>
<feature type="compositionally biased region" description="Polar residues" evidence="1">
    <location>
        <begin position="2045"/>
        <end position="2066"/>
    </location>
</feature>
<evidence type="ECO:0000313" key="3">
    <source>
        <dbReference type="Proteomes" id="UP000604046"/>
    </source>
</evidence>
<dbReference type="InterPro" id="IPR036770">
    <property type="entry name" value="Ankyrin_rpt-contain_sf"/>
</dbReference>
<gene>
    <name evidence="2" type="primary">GVINP1</name>
    <name evidence="2" type="ORF">SNAT2548_LOCUS24044</name>
</gene>
<evidence type="ECO:0000313" key="2">
    <source>
        <dbReference type="EMBL" id="CAE7442265.1"/>
    </source>
</evidence>
<feature type="region of interest" description="Disordered" evidence="1">
    <location>
        <begin position="240"/>
        <end position="308"/>
    </location>
</feature>